<sequence>MKLKLRYLTIFNRIFNAESGYLLDFSDRTLTQFFDEELNIDIDDEQYKEDGTSKAKRVRCLLKKVDADTALRILDKLWLYRMALDASGATQYLAEYHALLTSIKSLNKNLSAGLPPKNSFIGIDYSHLISEMDRIKLLLPHPRGYAFELWLNELFKVFQMAPKGSFRNTGEQIDGSFRMDGAYYLMEAKWHSKETPASDLHAFQGKLNGKASWTRGVFISWQGFSSDGLIAFGNGNRIVCISGKDIYQCLKSNIPFPVLLEAKLRHASETGECYIAYEDIKNLPKT</sequence>
<evidence type="ECO:0000259" key="1">
    <source>
        <dbReference type="Pfam" id="PF04471"/>
    </source>
</evidence>
<dbReference type="Pfam" id="PF04471">
    <property type="entry name" value="Mrr_cat"/>
    <property type="match status" value="1"/>
</dbReference>
<comment type="caution">
    <text evidence="2">The sequence shown here is derived from an EMBL/GenBank/DDBJ whole genome shotgun (WGS) entry which is preliminary data.</text>
</comment>
<dbReference type="PATRIC" id="fig|1217699.3.peg.955"/>
<reference evidence="2 3" key="1">
    <citation type="submission" date="2013-03" db="EMBL/GenBank/DDBJ databases">
        <title>The Genome Sequence of Acinetobacter sp. CIP 110321.</title>
        <authorList>
            <consortium name="The Broad Institute Genome Sequencing Platform"/>
            <consortium name="The Broad Institute Genome Sequencing Center for Infectious Disease"/>
            <person name="Cerqueira G."/>
            <person name="Feldgarden M."/>
            <person name="Courvalin P."/>
            <person name="Perichon B."/>
            <person name="Grillot-Courvalin C."/>
            <person name="Clermont D."/>
            <person name="Rocha E."/>
            <person name="Yoon E.-J."/>
            <person name="Nemec A."/>
            <person name="Walker B."/>
            <person name="Young S.K."/>
            <person name="Zeng Q."/>
            <person name="Gargeya S."/>
            <person name="Fitzgerald M."/>
            <person name="Haas B."/>
            <person name="Abouelleil A."/>
            <person name="Alvarado L."/>
            <person name="Arachchi H.M."/>
            <person name="Berlin A.M."/>
            <person name="Chapman S.B."/>
            <person name="Dewar J."/>
            <person name="Goldberg J."/>
            <person name="Griggs A."/>
            <person name="Gujja S."/>
            <person name="Hansen M."/>
            <person name="Howarth C."/>
            <person name="Imamovic A."/>
            <person name="Larimer J."/>
            <person name="McCowan C."/>
            <person name="Murphy C."/>
            <person name="Neiman D."/>
            <person name="Pearson M."/>
            <person name="Priest M."/>
            <person name="Roberts A."/>
            <person name="Saif S."/>
            <person name="Shea T."/>
            <person name="Sisk P."/>
            <person name="Sykes S."/>
            <person name="Wortman J."/>
            <person name="Nusbaum C."/>
            <person name="Birren B."/>
        </authorList>
    </citation>
    <scope>NUCLEOTIDE SEQUENCE [LARGE SCALE GENOMIC DNA]</scope>
    <source>
        <strain evidence="2 3">CIP 110321</strain>
    </source>
</reference>
<feature type="domain" description="Restriction endonuclease type IV Mrr" evidence="1">
    <location>
        <begin position="145"/>
        <end position="248"/>
    </location>
</feature>
<evidence type="ECO:0000313" key="3">
    <source>
        <dbReference type="Proteomes" id="UP000016203"/>
    </source>
</evidence>
<dbReference type="AlphaFoldDB" id="R9B4W9"/>
<accession>R9B4W9</accession>
<protein>
    <submittedName>
        <fullName evidence="2">Transposase</fullName>
    </submittedName>
</protein>
<dbReference type="InterPro" id="IPR011335">
    <property type="entry name" value="Restrct_endonuc-II-like"/>
</dbReference>
<dbReference type="HOGENOM" id="CLU_082352_0_0_6"/>
<dbReference type="GO" id="GO:0009307">
    <property type="term" value="P:DNA restriction-modification system"/>
    <property type="evidence" value="ECO:0007669"/>
    <property type="project" value="InterPro"/>
</dbReference>
<dbReference type="RefSeq" id="WP_016162843.1">
    <property type="nucleotide sequence ID" value="NZ_KE007346.1"/>
</dbReference>
<dbReference type="GO" id="GO:0004519">
    <property type="term" value="F:endonuclease activity"/>
    <property type="evidence" value="ECO:0007669"/>
    <property type="project" value="InterPro"/>
</dbReference>
<dbReference type="EMBL" id="AQFL01000006">
    <property type="protein sequence ID" value="EOR09493.1"/>
    <property type="molecule type" value="Genomic_DNA"/>
</dbReference>
<proteinExistence type="predicted"/>
<gene>
    <name evidence="2" type="ORF">F896_00985</name>
</gene>
<dbReference type="OrthoDB" id="1395176at2"/>
<dbReference type="SUPFAM" id="SSF52980">
    <property type="entry name" value="Restriction endonuclease-like"/>
    <property type="match status" value="1"/>
</dbReference>
<name>R9B4W9_9GAMM</name>
<evidence type="ECO:0000313" key="2">
    <source>
        <dbReference type="EMBL" id="EOR09493.1"/>
    </source>
</evidence>
<dbReference type="GO" id="GO:0003677">
    <property type="term" value="F:DNA binding"/>
    <property type="evidence" value="ECO:0007669"/>
    <property type="project" value="InterPro"/>
</dbReference>
<organism evidence="2 3">
    <name type="scientific">Acinetobacter genomosp. 15BJ</name>
    <dbReference type="NCBI Taxonomy" id="106651"/>
    <lineage>
        <taxon>Bacteria</taxon>
        <taxon>Pseudomonadati</taxon>
        <taxon>Pseudomonadota</taxon>
        <taxon>Gammaproteobacteria</taxon>
        <taxon>Moraxellales</taxon>
        <taxon>Moraxellaceae</taxon>
        <taxon>Acinetobacter</taxon>
    </lineage>
</organism>
<dbReference type="InterPro" id="IPR007560">
    <property type="entry name" value="Restrct_endonuc_IV_Mrr"/>
</dbReference>
<dbReference type="Proteomes" id="UP000016203">
    <property type="component" value="Unassembled WGS sequence"/>
</dbReference>